<dbReference type="Proteomes" id="UP000683925">
    <property type="component" value="Unassembled WGS sequence"/>
</dbReference>
<comment type="caution">
    <text evidence="6">The sequence shown here is derived from an EMBL/GenBank/DDBJ whole genome shotgun (WGS) entry which is preliminary data.</text>
</comment>
<proteinExistence type="predicted"/>
<feature type="modified residue" description="4-aspartylphosphate" evidence="2">
    <location>
        <position position="728"/>
    </location>
</feature>
<dbReference type="InterPro" id="IPR001789">
    <property type="entry name" value="Sig_transdc_resp-reg_receiver"/>
</dbReference>
<feature type="transmembrane region" description="Helical" evidence="3">
    <location>
        <begin position="30"/>
        <end position="47"/>
    </location>
</feature>
<evidence type="ECO:0000313" key="6">
    <source>
        <dbReference type="EMBL" id="CAD8195598.1"/>
    </source>
</evidence>
<dbReference type="InterPro" id="IPR003661">
    <property type="entry name" value="HisK_dim/P_dom"/>
</dbReference>
<evidence type="ECO:0000256" key="3">
    <source>
        <dbReference type="SAM" id="Phobius"/>
    </source>
</evidence>
<feature type="domain" description="Response regulatory" evidence="5">
    <location>
        <begin position="668"/>
        <end position="798"/>
    </location>
</feature>
<name>A0A8S1WZZ5_PAROT</name>
<evidence type="ECO:0000259" key="5">
    <source>
        <dbReference type="PROSITE" id="PS50110"/>
    </source>
</evidence>
<dbReference type="GO" id="GO:0000155">
    <property type="term" value="F:phosphorelay sensor kinase activity"/>
    <property type="evidence" value="ECO:0007669"/>
    <property type="project" value="InterPro"/>
</dbReference>
<evidence type="ECO:0000259" key="4">
    <source>
        <dbReference type="PROSITE" id="PS50109"/>
    </source>
</evidence>
<dbReference type="InterPro" id="IPR050956">
    <property type="entry name" value="2C_system_His_kinase"/>
</dbReference>
<feature type="domain" description="Histidine kinase" evidence="4">
    <location>
        <begin position="331"/>
        <end position="553"/>
    </location>
</feature>
<dbReference type="OrthoDB" id="303614at2759"/>
<accession>A0A8S1WZZ5</accession>
<reference evidence="6" key="1">
    <citation type="submission" date="2021-01" db="EMBL/GenBank/DDBJ databases">
        <authorList>
            <consortium name="Genoscope - CEA"/>
            <person name="William W."/>
        </authorList>
    </citation>
    <scope>NUCLEOTIDE SEQUENCE</scope>
</reference>
<feature type="transmembrane region" description="Helical" evidence="3">
    <location>
        <begin position="59"/>
        <end position="78"/>
    </location>
</feature>
<dbReference type="PROSITE" id="PS50109">
    <property type="entry name" value="HIS_KIN"/>
    <property type="match status" value="1"/>
</dbReference>
<gene>
    <name evidence="6" type="ORF">POCTA_138.1.T1090145</name>
</gene>
<keyword evidence="3" id="KW-0472">Membrane</keyword>
<dbReference type="AlphaFoldDB" id="A0A8S1WZZ5"/>
<keyword evidence="3" id="KW-0812">Transmembrane</keyword>
<evidence type="ECO:0000256" key="2">
    <source>
        <dbReference type="PROSITE-ProRule" id="PRU00169"/>
    </source>
</evidence>
<dbReference type="SMART" id="SM00448">
    <property type="entry name" value="REC"/>
    <property type="match status" value="1"/>
</dbReference>
<dbReference type="CDD" id="cd17546">
    <property type="entry name" value="REC_hyHK_CKI1_RcsC-like"/>
    <property type="match status" value="1"/>
</dbReference>
<dbReference type="SMART" id="SM00387">
    <property type="entry name" value="HATPase_c"/>
    <property type="match status" value="1"/>
</dbReference>
<protein>
    <submittedName>
        <fullName evidence="6">Uncharacterized protein</fullName>
    </submittedName>
</protein>
<dbReference type="EMBL" id="CAJJDP010000109">
    <property type="protein sequence ID" value="CAD8195598.1"/>
    <property type="molecule type" value="Genomic_DNA"/>
</dbReference>
<sequence>MEFAMSIQLVSNVLITGLSVYICYIQNQNLMAVGMLLGLSILLDLLGSSRLENNNLKVIAIYLSFCCKYLGIWFLGYSGGVSFLVQGIMCQALRSKSIFDHMFLYELIGMFGLILNIFNQEWIVMENRAILGIEIGIAFLFLIQFCKIMTQKCSGHRQHNLIQNQVIMDMIANHKLKQDYESTPCQSPRSNLQKLFQYNNFIIFKEDLEIVESNFDLKIHWLNESSPNNNILIEQFMYLQVISSNFGESEQIYSIKEFMLKFKDNLKTQFASFIISKSQVFDLENVTLNLMPFQRDEGCNFIVSFSYLSQLLIKRLQDDSNNQVLMDISRSLSHELGTNLNSIMVFSSLALHDDEVPEFVKQKYIQSLKINSEQLGLIVSNIRDYNLISLQQFNLKLEEFNINEEVKQIENLMIDTIKNKQINVVHDYQVINSNIINDRQRFRQVYFQFLHNAVKFTTRNGTIRIKIESSRSQCQIAIQDSGPGLSEEEMARMQNILIGKNQFVQISPHSVGSGLGIGISNSIVKRLNGQNLPILCDQKGKGTTFTFLIKNHLHEMSNYDNKKSVELRSSKSIIRLISGNSYIESPFSNSVKFILPSINKSSDQINFKSSIVDDDNVLKQPKLLLVQDQGSIPISEDEFVIVQEPRNMNPKFQYEIIECSIQSNCCSRVLIVDDEYFNILSLQLLMQKHRAKCDYAYNGKEALNKIMQKLEIGCHICQNKYYSLIFIDINMPILNGYQTVKEIKSLIQNKTIRRAWCVANTGFTDLDTKIQSFNSGMDYFLTKPLDAKNLHDLIVQMFPLHK</sequence>
<dbReference type="OMA" id="DMIANHK"/>
<organism evidence="6 7">
    <name type="scientific">Paramecium octaurelia</name>
    <dbReference type="NCBI Taxonomy" id="43137"/>
    <lineage>
        <taxon>Eukaryota</taxon>
        <taxon>Sar</taxon>
        <taxon>Alveolata</taxon>
        <taxon>Ciliophora</taxon>
        <taxon>Intramacronucleata</taxon>
        <taxon>Oligohymenophorea</taxon>
        <taxon>Peniculida</taxon>
        <taxon>Parameciidae</taxon>
        <taxon>Paramecium</taxon>
    </lineage>
</organism>
<keyword evidence="1 2" id="KW-0597">Phosphoprotein</keyword>
<dbReference type="Pfam" id="PF00072">
    <property type="entry name" value="Response_reg"/>
    <property type="match status" value="1"/>
</dbReference>
<dbReference type="InterPro" id="IPR005467">
    <property type="entry name" value="His_kinase_dom"/>
</dbReference>
<dbReference type="PROSITE" id="PS50110">
    <property type="entry name" value="RESPONSE_REGULATORY"/>
    <property type="match status" value="1"/>
</dbReference>
<keyword evidence="7" id="KW-1185">Reference proteome</keyword>
<evidence type="ECO:0000313" key="7">
    <source>
        <dbReference type="Proteomes" id="UP000683925"/>
    </source>
</evidence>
<dbReference type="Pfam" id="PF02518">
    <property type="entry name" value="HATPase_c"/>
    <property type="match status" value="1"/>
</dbReference>
<feature type="transmembrane region" description="Helical" evidence="3">
    <location>
        <begin position="7"/>
        <end position="24"/>
    </location>
</feature>
<dbReference type="PANTHER" id="PTHR43719:SF28">
    <property type="entry name" value="PEROXIDE STRESS-ACTIVATED HISTIDINE KINASE MAK1-RELATED"/>
    <property type="match status" value="1"/>
</dbReference>
<keyword evidence="3" id="KW-1133">Transmembrane helix</keyword>
<feature type="transmembrane region" description="Helical" evidence="3">
    <location>
        <begin position="98"/>
        <end position="118"/>
    </location>
</feature>
<evidence type="ECO:0000256" key="1">
    <source>
        <dbReference type="ARBA" id="ARBA00022553"/>
    </source>
</evidence>
<dbReference type="InterPro" id="IPR003594">
    <property type="entry name" value="HATPase_dom"/>
</dbReference>
<dbReference type="CDD" id="cd00082">
    <property type="entry name" value="HisKA"/>
    <property type="match status" value="1"/>
</dbReference>
<dbReference type="PANTHER" id="PTHR43719">
    <property type="entry name" value="TWO-COMPONENT HISTIDINE KINASE"/>
    <property type="match status" value="1"/>
</dbReference>